<sequence length="103" mass="10676">MENSVHSWMHCSSNGISLAPAGPARLPQLVSPSRPRPPPARRSVPARAVGPRSALAPASGAPAPRTSPPRAPCSMRWPSAVSCGLRPAPARRPVPLRPGSPSL</sequence>
<feature type="compositionally biased region" description="Low complexity" evidence="1">
    <location>
        <begin position="41"/>
        <end position="64"/>
    </location>
</feature>
<proteinExistence type="predicted"/>
<accession>A0A8J5RVR3</accession>
<organism evidence="2 3">
    <name type="scientific">Zizania palustris</name>
    <name type="common">Northern wild rice</name>
    <dbReference type="NCBI Taxonomy" id="103762"/>
    <lineage>
        <taxon>Eukaryota</taxon>
        <taxon>Viridiplantae</taxon>
        <taxon>Streptophyta</taxon>
        <taxon>Embryophyta</taxon>
        <taxon>Tracheophyta</taxon>
        <taxon>Spermatophyta</taxon>
        <taxon>Magnoliopsida</taxon>
        <taxon>Liliopsida</taxon>
        <taxon>Poales</taxon>
        <taxon>Poaceae</taxon>
        <taxon>BOP clade</taxon>
        <taxon>Oryzoideae</taxon>
        <taxon>Oryzeae</taxon>
        <taxon>Zizaniinae</taxon>
        <taxon>Zizania</taxon>
    </lineage>
</organism>
<comment type="caution">
    <text evidence="2">The sequence shown here is derived from an EMBL/GenBank/DDBJ whole genome shotgun (WGS) entry which is preliminary data.</text>
</comment>
<name>A0A8J5RVR3_ZIZPA</name>
<gene>
    <name evidence="2" type="ORF">GUJ93_ZPchr0002g23475</name>
</gene>
<reference evidence="2" key="2">
    <citation type="submission" date="2021-02" db="EMBL/GenBank/DDBJ databases">
        <authorList>
            <person name="Kimball J.A."/>
            <person name="Haas M.W."/>
            <person name="Macchietto M."/>
            <person name="Kono T."/>
            <person name="Duquette J."/>
            <person name="Shao M."/>
        </authorList>
    </citation>
    <scope>NUCLEOTIDE SEQUENCE</scope>
    <source>
        <tissue evidence="2">Fresh leaf tissue</tissue>
    </source>
</reference>
<keyword evidence="3" id="KW-1185">Reference proteome</keyword>
<dbReference type="Proteomes" id="UP000729402">
    <property type="component" value="Unassembled WGS sequence"/>
</dbReference>
<protein>
    <submittedName>
        <fullName evidence="2">Uncharacterized protein</fullName>
    </submittedName>
</protein>
<reference evidence="2" key="1">
    <citation type="journal article" date="2021" name="bioRxiv">
        <title>Whole Genome Assembly and Annotation of Northern Wild Rice, Zizania palustris L., Supports a Whole Genome Duplication in the Zizania Genus.</title>
        <authorList>
            <person name="Haas M."/>
            <person name="Kono T."/>
            <person name="Macchietto M."/>
            <person name="Millas R."/>
            <person name="McGilp L."/>
            <person name="Shao M."/>
            <person name="Duquette J."/>
            <person name="Hirsch C.N."/>
            <person name="Kimball J."/>
        </authorList>
    </citation>
    <scope>NUCLEOTIDE SEQUENCE</scope>
    <source>
        <tissue evidence="2">Fresh leaf tissue</tissue>
    </source>
</reference>
<feature type="compositionally biased region" description="Pro residues" evidence="1">
    <location>
        <begin position="90"/>
        <end position="103"/>
    </location>
</feature>
<evidence type="ECO:0000313" key="2">
    <source>
        <dbReference type="EMBL" id="KAG8057642.1"/>
    </source>
</evidence>
<evidence type="ECO:0000313" key="3">
    <source>
        <dbReference type="Proteomes" id="UP000729402"/>
    </source>
</evidence>
<feature type="compositionally biased region" description="Polar residues" evidence="1">
    <location>
        <begin position="1"/>
        <end position="16"/>
    </location>
</feature>
<feature type="region of interest" description="Disordered" evidence="1">
    <location>
        <begin position="1"/>
        <end position="103"/>
    </location>
</feature>
<dbReference type="EMBL" id="JAAALK010000287">
    <property type="protein sequence ID" value="KAG8057642.1"/>
    <property type="molecule type" value="Genomic_DNA"/>
</dbReference>
<evidence type="ECO:0000256" key="1">
    <source>
        <dbReference type="SAM" id="MobiDB-lite"/>
    </source>
</evidence>
<dbReference type="AlphaFoldDB" id="A0A8J5RVR3"/>